<dbReference type="EMBL" id="AP014704">
    <property type="protein sequence ID" value="BAQ44510.1"/>
    <property type="molecule type" value="Genomic_DNA"/>
</dbReference>
<dbReference type="PATRIC" id="fig|270351.10.peg.1084"/>
<reference evidence="2 3" key="1">
    <citation type="journal article" date="2015" name="Genome Announc.">
        <title>Complete Genome Sequence of Methylobacterium aquaticum Strain 22A, Isolated from Racomitrium japonicum Moss.</title>
        <authorList>
            <person name="Tani A."/>
            <person name="Ogura Y."/>
            <person name="Hayashi T."/>
            <person name="Kimbara K."/>
        </authorList>
    </citation>
    <scope>NUCLEOTIDE SEQUENCE [LARGE SCALE GENOMIC DNA]</scope>
    <source>
        <strain evidence="2 3">MA-22A</strain>
    </source>
</reference>
<dbReference type="OrthoDB" id="5196487at2"/>
<accession>A0A0C6FPD0</accession>
<name>A0A0C6FPD0_9HYPH</name>
<gene>
    <name evidence="2" type="ORF">Maq22A_c05690</name>
</gene>
<dbReference type="RefSeq" id="WP_145984591.1">
    <property type="nucleotide sequence ID" value="NZ_AP014704.1"/>
</dbReference>
<reference evidence="3" key="2">
    <citation type="submission" date="2015-01" db="EMBL/GenBank/DDBJ databases">
        <title>Complete genome sequence of Methylobacterium aquaticum strain 22A.</title>
        <authorList>
            <person name="Tani A."/>
            <person name="Ogura Y."/>
            <person name="Hayashi T."/>
        </authorList>
    </citation>
    <scope>NUCLEOTIDE SEQUENCE [LARGE SCALE GENOMIC DNA]</scope>
    <source>
        <strain evidence="3">MA-22A</strain>
    </source>
</reference>
<dbReference type="KEGG" id="maqu:Maq22A_c05690"/>
<evidence type="ECO:0000313" key="2">
    <source>
        <dbReference type="EMBL" id="BAQ44510.1"/>
    </source>
</evidence>
<proteinExistence type="predicted"/>
<protein>
    <submittedName>
        <fullName evidence="2">Uncharacterized protein</fullName>
    </submittedName>
</protein>
<evidence type="ECO:0000256" key="1">
    <source>
        <dbReference type="SAM" id="Coils"/>
    </source>
</evidence>
<organism evidence="2 3">
    <name type="scientific">Methylobacterium aquaticum</name>
    <dbReference type="NCBI Taxonomy" id="270351"/>
    <lineage>
        <taxon>Bacteria</taxon>
        <taxon>Pseudomonadati</taxon>
        <taxon>Pseudomonadota</taxon>
        <taxon>Alphaproteobacteria</taxon>
        <taxon>Hyphomicrobiales</taxon>
        <taxon>Methylobacteriaceae</taxon>
        <taxon>Methylobacterium</taxon>
    </lineage>
</organism>
<dbReference type="Proteomes" id="UP000061432">
    <property type="component" value="Chromosome"/>
</dbReference>
<feature type="coiled-coil region" evidence="1">
    <location>
        <begin position="234"/>
        <end position="268"/>
    </location>
</feature>
<dbReference type="STRING" id="270351.Maq22A_c05690"/>
<evidence type="ECO:0000313" key="3">
    <source>
        <dbReference type="Proteomes" id="UP000061432"/>
    </source>
</evidence>
<keyword evidence="1" id="KW-0175">Coiled coil</keyword>
<dbReference type="AlphaFoldDB" id="A0A0C6FPD0"/>
<sequence>MKRNHLLIGGTGRSGTSYLVKLLHYCGLQTHLDPRFKKSEWHADAQAGLEDRYKSDEEQPYVLKSPWLYKDILDVIGDENIEIDEIIIPIRTLKISAASRVIIDKQHQIRSHRHDDANLDLEDAGYIAGGGVFSLDVIDQARLLAVNFYELIEKLVLNNINFRLVSYPMICSNDIYAFKIMSGVLPKSMGFSDFEPIHAKLKLEGAPRVERELAEIINNPHESPRADLSTATSFAAYLREIAEMKKEISYLKDKCNILTNERDNLTAERQDILKMNHESHVKVEDLNNILNIIAEMARTK</sequence>